<dbReference type="SUPFAM" id="SSF56935">
    <property type="entry name" value="Porins"/>
    <property type="match status" value="1"/>
</dbReference>
<name>A0ABU2ADQ9_9BURK</name>
<proteinExistence type="inferred from homology"/>
<feature type="signal peptide" evidence="6">
    <location>
        <begin position="1"/>
        <end position="26"/>
    </location>
</feature>
<evidence type="ECO:0000259" key="8">
    <source>
        <dbReference type="Pfam" id="PF07715"/>
    </source>
</evidence>
<comment type="subcellular location">
    <subcellularLocation>
        <location evidence="1 5">Cell outer membrane</location>
    </subcellularLocation>
</comment>
<dbReference type="Pfam" id="PF07715">
    <property type="entry name" value="Plug"/>
    <property type="match status" value="1"/>
</dbReference>
<dbReference type="InterPro" id="IPR037066">
    <property type="entry name" value="Plug_dom_sf"/>
</dbReference>
<evidence type="ECO:0000256" key="5">
    <source>
        <dbReference type="RuleBase" id="RU003357"/>
    </source>
</evidence>
<keyword evidence="3 5" id="KW-0472">Membrane</keyword>
<evidence type="ECO:0000256" key="1">
    <source>
        <dbReference type="ARBA" id="ARBA00004442"/>
    </source>
</evidence>
<feature type="domain" description="TonB-dependent receptor plug" evidence="8">
    <location>
        <begin position="61"/>
        <end position="159"/>
    </location>
</feature>
<keyword evidence="9" id="KW-0675">Receptor</keyword>
<dbReference type="InterPro" id="IPR000531">
    <property type="entry name" value="Beta-barrel_TonB"/>
</dbReference>
<keyword evidence="10" id="KW-1185">Reference proteome</keyword>
<dbReference type="EMBL" id="JAVDXV010000009">
    <property type="protein sequence ID" value="MDR7335325.1"/>
    <property type="molecule type" value="Genomic_DNA"/>
</dbReference>
<evidence type="ECO:0000256" key="4">
    <source>
        <dbReference type="ARBA" id="ARBA00023237"/>
    </source>
</evidence>
<organism evidence="9 10">
    <name type="scientific">Roseateles asaccharophilus</name>
    <dbReference type="NCBI Taxonomy" id="582607"/>
    <lineage>
        <taxon>Bacteria</taxon>
        <taxon>Pseudomonadati</taxon>
        <taxon>Pseudomonadota</taxon>
        <taxon>Betaproteobacteria</taxon>
        <taxon>Burkholderiales</taxon>
        <taxon>Sphaerotilaceae</taxon>
        <taxon>Roseateles</taxon>
    </lineage>
</organism>
<comment type="caution">
    <text evidence="9">The sequence shown here is derived from an EMBL/GenBank/DDBJ whole genome shotgun (WGS) entry which is preliminary data.</text>
</comment>
<keyword evidence="4" id="KW-0998">Cell outer membrane</keyword>
<dbReference type="CDD" id="cd01347">
    <property type="entry name" value="ligand_gated_channel"/>
    <property type="match status" value="1"/>
</dbReference>
<reference evidence="9 10" key="1">
    <citation type="submission" date="2023-07" db="EMBL/GenBank/DDBJ databases">
        <title>Sorghum-associated microbial communities from plants grown in Nebraska, USA.</title>
        <authorList>
            <person name="Schachtman D."/>
        </authorList>
    </citation>
    <scope>NUCLEOTIDE SEQUENCE [LARGE SCALE GENOMIC DNA]</scope>
    <source>
        <strain evidence="9 10">BE316</strain>
    </source>
</reference>
<evidence type="ECO:0000259" key="7">
    <source>
        <dbReference type="Pfam" id="PF00593"/>
    </source>
</evidence>
<keyword evidence="5" id="KW-0798">TonB box</keyword>
<dbReference type="Proteomes" id="UP001180825">
    <property type="component" value="Unassembled WGS sequence"/>
</dbReference>
<feature type="domain" description="TonB-dependent receptor-like beta-barrel" evidence="7">
    <location>
        <begin position="420"/>
        <end position="881"/>
    </location>
</feature>
<dbReference type="InterPro" id="IPR012910">
    <property type="entry name" value="Plug_dom"/>
</dbReference>
<evidence type="ECO:0000256" key="3">
    <source>
        <dbReference type="ARBA" id="ARBA00023136"/>
    </source>
</evidence>
<evidence type="ECO:0000313" key="10">
    <source>
        <dbReference type="Proteomes" id="UP001180825"/>
    </source>
</evidence>
<dbReference type="PANTHER" id="PTHR40980">
    <property type="entry name" value="PLUG DOMAIN-CONTAINING PROTEIN"/>
    <property type="match status" value="1"/>
</dbReference>
<dbReference type="Gene3D" id="2.40.170.20">
    <property type="entry name" value="TonB-dependent receptor, beta-barrel domain"/>
    <property type="match status" value="1"/>
</dbReference>
<accession>A0ABU2ADQ9</accession>
<dbReference type="PANTHER" id="PTHR40980:SF3">
    <property type="entry name" value="TONB-DEPENDENT RECEPTOR-LIKE BETA-BARREL DOMAIN-CONTAINING PROTEIN"/>
    <property type="match status" value="1"/>
</dbReference>
<gene>
    <name evidence="9" type="ORF">J2X21_004490</name>
</gene>
<protein>
    <submittedName>
        <fullName evidence="9">TonB-dependent receptor</fullName>
    </submittedName>
</protein>
<dbReference type="Gene3D" id="2.170.130.10">
    <property type="entry name" value="TonB-dependent receptor, plug domain"/>
    <property type="match status" value="1"/>
</dbReference>
<dbReference type="NCBIfam" id="TIGR01782">
    <property type="entry name" value="TonB-Xanth-Caul"/>
    <property type="match status" value="1"/>
</dbReference>
<evidence type="ECO:0000313" key="9">
    <source>
        <dbReference type="EMBL" id="MDR7335325.1"/>
    </source>
</evidence>
<evidence type="ECO:0000256" key="2">
    <source>
        <dbReference type="ARBA" id="ARBA00009810"/>
    </source>
</evidence>
<evidence type="ECO:0000256" key="6">
    <source>
        <dbReference type="SAM" id="SignalP"/>
    </source>
</evidence>
<keyword evidence="6" id="KW-0732">Signal</keyword>
<dbReference type="InterPro" id="IPR010104">
    <property type="entry name" value="TonB_rcpt_bac"/>
</dbReference>
<dbReference type="RefSeq" id="WP_310332309.1">
    <property type="nucleotide sequence ID" value="NZ_JAVDXV010000009.1"/>
</dbReference>
<dbReference type="InterPro" id="IPR036942">
    <property type="entry name" value="Beta-barrel_TonB_sf"/>
</dbReference>
<comment type="similarity">
    <text evidence="2 5">Belongs to the TonB-dependent receptor family.</text>
</comment>
<feature type="chain" id="PRO_5045960657" evidence="6">
    <location>
        <begin position="27"/>
        <end position="914"/>
    </location>
</feature>
<sequence length="914" mass="97725">MKRFTLSPVAAAATLTLVLAGQHATAQQAAAPKPAAEAENKLEQVVIIGQRASRNAAVQSKRDADQVVESIVADDIGKFPDNTVAEALQRVPGVQTVVGFNNEIVNPLIRGIGDIITTVDGREMFTGVGRGFAFQDLPAEAISRADVYKSAGANVLEGGVAGAIDLKLRKPMEFRKGLTLVVNGRASKGEFTTDPSTKLGVLGSYRVQTDAGEIGFLADVSYADHKFNRPISFNCDPRSGTNGPAGAAGIVLPTCVGGLTDTGGYQRPQANASIQWRPNAQNEFYADALYAGYRGKFGTYFIFSDIFAAANITNAKASTDCFKAHINGAGFLGSATDGIQNLCNGVSATFNNVPGLTSTQAKTGATDQRVLAAGWKYNAGPLSLHLDASHMASDNRNRNIIVDIGKQIASVDIVVNAGDYGTTNMPGNPLGSKTDFRFANGLFQDINWAKSEQNAVALKGSYELDGFITSVDFGVRAADRDSAWRANEAGGPGAPGGNRVTLVSSATQLPADFLIQAPNCIPQINGCQPWMTPNPDYLRNNTDVLRVLYGSQPGDPAYAPVNNYDATERNYALYVQPHYETTVGGMRLDGVFGGRFVRSERTISGAGRINNVVTPQTASSTTNHFLPNASAKLEVVPNLIVRATAGVTMSRPGLGDLNPTVNYSVPLNANIIPGGSGGNPELKDQMSTAYDLSIEKYFGKGSYVQAAVYHRVLKDRVVRSVAREVIGGVTYDMSRPRNLGKATLKGLELSAQYFLDMLPGALSGVGVFGNYTMADSVVNTPGDKLFGKPLLGVSKHSYNAGVLYEKFGITSRLTYTWRDKFNEGQIDCLVASPAENGLATGICGNNNAPYYNRVKAYGRLDFAIGYQVTPQLSVSFNANNLTGAKYYSYFQNESFPHDIRSDDKFYGLSFNFKL</sequence>
<dbReference type="Pfam" id="PF00593">
    <property type="entry name" value="TonB_dep_Rec_b-barrel"/>
    <property type="match status" value="1"/>
</dbReference>